<dbReference type="CDD" id="cd02696">
    <property type="entry name" value="MurNAc-LAA"/>
    <property type="match status" value="1"/>
</dbReference>
<evidence type="ECO:0000256" key="2">
    <source>
        <dbReference type="ARBA" id="ARBA00011901"/>
    </source>
</evidence>
<dbReference type="SUPFAM" id="SSF53187">
    <property type="entry name" value="Zn-dependent exopeptidases"/>
    <property type="match status" value="1"/>
</dbReference>
<dbReference type="InterPro" id="IPR050695">
    <property type="entry name" value="N-acetylmuramoyl_amidase_3"/>
</dbReference>
<keyword evidence="5" id="KW-0732">Signal</keyword>
<evidence type="ECO:0000313" key="8">
    <source>
        <dbReference type="Proteomes" id="UP000240042"/>
    </source>
</evidence>
<accession>A0A1I1D5L3</accession>
<organism evidence="7 8">
    <name type="scientific">Brevinema andersonii</name>
    <dbReference type="NCBI Taxonomy" id="34097"/>
    <lineage>
        <taxon>Bacteria</taxon>
        <taxon>Pseudomonadati</taxon>
        <taxon>Spirochaetota</taxon>
        <taxon>Spirochaetia</taxon>
        <taxon>Brevinematales</taxon>
        <taxon>Brevinemataceae</taxon>
        <taxon>Brevinema</taxon>
    </lineage>
</organism>
<dbReference type="EC" id="3.5.1.28" evidence="2"/>
<gene>
    <name evidence="7" type="ORF">SAMN02745150_00140</name>
</gene>
<reference evidence="8" key="1">
    <citation type="submission" date="2016-10" db="EMBL/GenBank/DDBJ databases">
        <authorList>
            <person name="Varghese N."/>
            <person name="Submissions S."/>
        </authorList>
    </citation>
    <scope>NUCLEOTIDE SEQUENCE [LARGE SCALE GENOMIC DNA]</scope>
    <source>
        <strain evidence="8">ATCC 43811</strain>
    </source>
</reference>
<dbReference type="Proteomes" id="UP000240042">
    <property type="component" value="Unassembled WGS sequence"/>
</dbReference>
<dbReference type="EMBL" id="FOKY01000001">
    <property type="protein sequence ID" value="SFB68070.1"/>
    <property type="molecule type" value="Genomic_DNA"/>
</dbReference>
<evidence type="ECO:0000256" key="4">
    <source>
        <dbReference type="SAM" id="MobiDB-lite"/>
    </source>
</evidence>
<dbReference type="OrthoDB" id="9806267at2"/>
<feature type="chain" id="PRO_5015199570" description="N-acetylmuramoyl-L-alanine amidase" evidence="5">
    <location>
        <begin position="22"/>
        <end position="356"/>
    </location>
</feature>
<name>A0A1I1D5L3_BREAD</name>
<dbReference type="AlphaFoldDB" id="A0A1I1D5L3"/>
<sequence>MQCRFYFIILMLLSFQNVVFSQKVKESFVVVPKKSTNQHQVPPQTNTVPPKTIQESFVTPEQITNQVREEPQYSEIKGSGREQMVEEYLKNKDQIDTSKRQTLVPTQKAPKPPTYPQNKPTFVPIDAIVLDAGHGGKDPGGIANAIEEKRLVLTLVKKTHALFRSNNKDLSIYVTRKSDNFVSLEERVSKTARWSTKKNILFVSVHGNIAFNKKVEGLEIYTLSDKASDPEALEVERLENAGFTVEDIRQTDTLYSILADLVRDSTRKQSEWLAHYVYDDILRSGHVLGRGLKKANFFVLKYNTVPSILIEVGYMSSPSESLKLKSEDYQNNLAEGIFRGVSRFIEEYNKTEGFTR</sequence>
<evidence type="ECO:0000259" key="6">
    <source>
        <dbReference type="SMART" id="SM00646"/>
    </source>
</evidence>
<feature type="signal peptide" evidence="5">
    <location>
        <begin position="1"/>
        <end position="21"/>
    </location>
</feature>
<dbReference type="Pfam" id="PF01520">
    <property type="entry name" value="Amidase_3"/>
    <property type="match status" value="1"/>
</dbReference>
<keyword evidence="8" id="KW-1185">Reference proteome</keyword>
<dbReference type="GO" id="GO:0030288">
    <property type="term" value="C:outer membrane-bounded periplasmic space"/>
    <property type="evidence" value="ECO:0007669"/>
    <property type="project" value="TreeGrafter"/>
</dbReference>
<dbReference type="InterPro" id="IPR002508">
    <property type="entry name" value="MurNAc-LAA_cat"/>
</dbReference>
<keyword evidence="3" id="KW-0378">Hydrolase</keyword>
<dbReference type="GO" id="GO:0009253">
    <property type="term" value="P:peptidoglycan catabolic process"/>
    <property type="evidence" value="ECO:0007669"/>
    <property type="project" value="InterPro"/>
</dbReference>
<feature type="region of interest" description="Disordered" evidence="4">
    <location>
        <begin position="96"/>
        <end position="118"/>
    </location>
</feature>
<dbReference type="RefSeq" id="WP_159428106.1">
    <property type="nucleotide sequence ID" value="NZ_FOKY01000001.1"/>
</dbReference>
<dbReference type="PANTHER" id="PTHR30404">
    <property type="entry name" value="N-ACETYLMURAMOYL-L-ALANINE AMIDASE"/>
    <property type="match status" value="1"/>
</dbReference>
<dbReference type="SMART" id="SM00646">
    <property type="entry name" value="Ami_3"/>
    <property type="match status" value="1"/>
</dbReference>
<dbReference type="Gene3D" id="3.40.630.40">
    <property type="entry name" value="Zn-dependent exopeptidases"/>
    <property type="match status" value="1"/>
</dbReference>
<feature type="domain" description="MurNAc-LAA" evidence="6">
    <location>
        <begin position="198"/>
        <end position="342"/>
    </location>
</feature>
<evidence type="ECO:0000256" key="1">
    <source>
        <dbReference type="ARBA" id="ARBA00001561"/>
    </source>
</evidence>
<evidence type="ECO:0000256" key="3">
    <source>
        <dbReference type="ARBA" id="ARBA00022801"/>
    </source>
</evidence>
<dbReference type="STRING" id="34097.SAMN02745150_00140"/>
<proteinExistence type="predicted"/>
<comment type="catalytic activity">
    <reaction evidence="1">
        <text>Hydrolyzes the link between N-acetylmuramoyl residues and L-amino acid residues in certain cell-wall glycopeptides.</text>
        <dbReference type="EC" id="3.5.1.28"/>
    </reaction>
</comment>
<dbReference type="GO" id="GO:0008745">
    <property type="term" value="F:N-acetylmuramoyl-L-alanine amidase activity"/>
    <property type="evidence" value="ECO:0007669"/>
    <property type="project" value="UniProtKB-EC"/>
</dbReference>
<evidence type="ECO:0000256" key="5">
    <source>
        <dbReference type="SAM" id="SignalP"/>
    </source>
</evidence>
<dbReference type="PANTHER" id="PTHR30404:SF0">
    <property type="entry name" value="N-ACETYLMURAMOYL-L-ALANINE AMIDASE AMIC"/>
    <property type="match status" value="1"/>
</dbReference>
<evidence type="ECO:0000313" key="7">
    <source>
        <dbReference type="EMBL" id="SFB68070.1"/>
    </source>
</evidence>
<protein>
    <recommendedName>
        <fullName evidence="2">N-acetylmuramoyl-L-alanine amidase</fullName>
        <ecNumber evidence="2">3.5.1.28</ecNumber>
    </recommendedName>
</protein>